<dbReference type="InterPro" id="IPR036761">
    <property type="entry name" value="TTHA0802/YceI-like_sf"/>
</dbReference>
<proteinExistence type="predicted"/>
<accession>A0A1M7NZS6</accession>
<gene>
    <name evidence="2" type="ORF">SAMN04488057_106203</name>
</gene>
<dbReference type="Pfam" id="PF04264">
    <property type="entry name" value="YceI"/>
    <property type="match status" value="1"/>
</dbReference>
<dbReference type="EMBL" id="FRCY01000006">
    <property type="protein sequence ID" value="SHN09670.1"/>
    <property type="molecule type" value="Genomic_DNA"/>
</dbReference>
<dbReference type="STRING" id="388280.SAMN04488057_106203"/>
<dbReference type="SMART" id="SM00867">
    <property type="entry name" value="YceI"/>
    <property type="match status" value="1"/>
</dbReference>
<evidence type="ECO:0000313" key="2">
    <source>
        <dbReference type="EMBL" id="SHN09670.1"/>
    </source>
</evidence>
<name>A0A1M7NZS6_9BACT</name>
<keyword evidence="3" id="KW-1185">Reference proteome</keyword>
<organism evidence="2 3">
    <name type="scientific">Cyclobacterium lianum</name>
    <dbReference type="NCBI Taxonomy" id="388280"/>
    <lineage>
        <taxon>Bacteria</taxon>
        <taxon>Pseudomonadati</taxon>
        <taxon>Bacteroidota</taxon>
        <taxon>Cytophagia</taxon>
        <taxon>Cytophagales</taxon>
        <taxon>Cyclobacteriaceae</taxon>
        <taxon>Cyclobacterium</taxon>
    </lineage>
</organism>
<dbReference type="SUPFAM" id="SSF101874">
    <property type="entry name" value="YceI-like"/>
    <property type="match status" value="1"/>
</dbReference>
<dbReference type="InterPro" id="IPR007372">
    <property type="entry name" value="Lipid/polyisoprenoid-bd_YceI"/>
</dbReference>
<dbReference type="Proteomes" id="UP000184513">
    <property type="component" value="Unassembled WGS sequence"/>
</dbReference>
<dbReference type="AlphaFoldDB" id="A0A1M7NZS6"/>
<dbReference type="OrthoDB" id="9794147at2"/>
<evidence type="ECO:0000259" key="1">
    <source>
        <dbReference type="SMART" id="SM00867"/>
    </source>
</evidence>
<dbReference type="Gene3D" id="2.40.128.110">
    <property type="entry name" value="Lipid/polyisoprenoid-binding, YceI-like"/>
    <property type="match status" value="1"/>
</dbReference>
<sequence>MLSTFESQTVIAHKYMLTVFRFSDLNQKAMYQFSKKVFLLACLSLGFIAFNGFSQQSYEVADKPEMKVSGTSTLHDWNMVSSEASGSASLRVSAGKVTSISTAKFSMPVKALKSGKGQMDNNAYKALEADNHPQISFTLLEANQDGGNGWKATGRLQIAGESRTVPFQLRVAPQGNSVRVNGSAKIKLTDFGLEPPTAVFGTIKTGDEMTITIDMNLNPVN</sequence>
<reference evidence="2 3" key="1">
    <citation type="submission" date="2016-11" db="EMBL/GenBank/DDBJ databases">
        <authorList>
            <person name="Jaros S."/>
            <person name="Januszkiewicz K."/>
            <person name="Wedrychowicz H."/>
        </authorList>
    </citation>
    <scope>NUCLEOTIDE SEQUENCE [LARGE SCALE GENOMIC DNA]</scope>
    <source>
        <strain evidence="2 3">CGMCC 1.6102</strain>
    </source>
</reference>
<evidence type="ECO:0000313" key="3">
    <source>
        <dbReference type="Proteomes" id="UP000184513"/>
    </source>
</evidence>
<dbReference type="PANTHER" id="PTHR34406:SF1">
    <property type="entry name" value="PROTEIN YCEI"/>
    <property type="match status" value="1"/>
</dbReference>
<feature type="domain" description="Lipid/polyisoprenoid-binding YceI-like" evidence="1">
    <location>
        <begin position="57"/>
        <end position="218"/>
    </location>
</feature>
<protein>
    <submittedName>
        <fullName evidence="2">YceI-like domain-containing protein</fullName>
    </submittedName>
</protein>
<dbReference type="PANTHER" id="PTHR34406">
    <property type="entry name" value="PROTEIN YCEI"/>
    <property type="match status" value="1"/>
</dbReference>